<accession>A0ABZ1YU26</accession>
<gene>
    <name evidence="3" type="ORF">OG563_47160</name>
</gene>
<feature type="transmembrane region" description="Helical" evidence="2">
    <location>
        <begin position="152"/>
        <end position="170"/>
    </location>
</feature>
<evidence type="ECO:0000313" key="4">
    <source>
        <dbReference type="Proteomes" id="UP001432062"/>
    </source>
</evidence>
<keyword evidence="2" id="KW-0812">Transmembrane</keyword>
<reference evidence="3" key="1">
    <citation type="submission" date="2022-10" db="EMBL/GenBank/DDBJ databases">
        <title>The complete genomes of actinobacterial strains from the NBC collection.</title>
        <authorList>
            <person name="Joergensen T.S."/>
            <person name="Alvarez Arevalo M."/>
            <person name="Sterndorff E.B."/>
            <person name="Faurdal D."/>
            <person name="Vuksanovic O."/>
            <person name="Mourched A.-S."/>
            <person name="Charusanti P."/>
            <person name="Shaw S."/>
            <person name="Blin K."/>
            <person name="Weber T."/>
        </authorList>
    </citation>
    <scope>NUCLEOTIDE SEQUENCE</scope>
    <source>
        <strain evidence="3">NBC_01482</strain>
    </source>
</reference>
<organism evidence="3 4">
    <name type="scientific">Nocardia vinacea</name>
    <dbReference type="NCBI Taxonomy" id="96468"/>
    <lineage>
        <taxon>Bacteria</taxon>
        <taxon>Bacillati</taxon>
        <taxon>Actinomycetota</taxon>
        <taxon>Actinomycetes</taxon>
        <taxon>Mycobacteriales</taxon>
        <taxon>Nocardiaceae</taxon>
        <taxon>Nocardia</taxon>
    </lineage>
</organism>
<feature type="region of interest" description="Disordered" evidence="1">
    <location>
        <begin position="348"/>
        <end position="371"/>
    </location>
</feature>
<evidence type="ECO:0000256" key="2">
    <source>
        <dbReference type="SAM" id="Phobius"/>
    </source>
</evidence>
<sequence>MAYNNARTTQSARPSSLYFVNPIVDFLCLGGISVILYLLFRLVPEVSTSPTVATVTLIAVWVVNYPHFASTNQRLYSSRAHLRQYPVTAWGIPILMIAAVVASFYSPTVIAPQLVLLYFLWSPFHYSGQTIGITLVYAWRAGIGVTELERKALVGVSLLTFALGITNGTSNTRSYSYFGVTYTYPAIPSWAPMVLNIALAGCALALLGSLGRRILAEKERVPLIILVPVVAQFIWFLGVNAGNFILLVPLFHSLQYLLIAWAVQLKERLDSTRQEPSRGFVLSETLRWVLINVGLGVCLFWALPNVASWFGKPLAFTTAILFVAIQIHHFFVDGVIWKLSRPNTTSPLSSSFSDLTGNNRPTETTASPATL</sequence>
<name>A0ABZ1YU26_9NOCA</name>
<keyword evidence="4" id="KW-1185">Reference proteome</keyword>
<dbReference type="Proteomes" id="UP001432062">
    <property type="component" value="Chromosome"/>
</dbReference>
<feature type="transmembrane region" description="Helical" evidence="2">
    <location>
        <begin position="190"/>
        <end position="209"/>
    </location>
</feature>
<protein>
    <submittedName>
        <fullName evidence="3">Uncharacterized protein</fullName>
    </submittedName>
</protein>
<feature type="transmembrane region" description="Helical" evidence="2">
    <location>
        <begin position="285"/>
        <end position="303"/>
    </location>
</feature>
<keyword evidence="2" id="KW-0472">Membrane</keyword>
<dbReference type="EMBL" id="CP109441">
    <property type="protein sequence ID" value="WUV46533.1"/>
    <property type="molecule type" value="Genomic_DNA"/>
</dbReference>
<dbReference type="RefSeq" id="WP_329410338.1">
    <property type="nucleotide sequence ID" value="NZ_CP109441.1"/>
</dbReference>
<evidence type="ECO:0000313" key="3">
    <source>
        <dbReference type="EMBL" id="WUV46533.1"/>
    </source>
</evidence>
<feature type="transmembrane region" description="Helical" evidence="2">
    <location>
        <begin position="221"/>
        <end position="238"/>
    </location>
</feature>
<feature type="transmembrane region" description="Helical" evidence="2">
    <location>
        <begin position="309"/>
        <end position="332"/>
    </location>
</feature>
<keyword evidence="2" id="KW-1133">Transmembrane helix</keyword>
<proteinExistence type="predicted"/>
<feature type="transmembrane region" description="Helical" evidence="2">
    <location>
        <begin position="87"/>
        <end position="106"/>
    </location>
</feature>
<feature type="transmembrane region" description="Helical" evidence="2">
    <location>
        <begin position="46"/>
        <end position="66"/>
    </location>
</feature>
<feature type="transmembrane region" description="Helical" evidence="2">
    <location>
        <begin position="17"/>
        <end position="40"/>
    </location>
</feature>
<feature type="transmembrane region" description="Helical" evidence="2">
    <location>
        <begin position="244"/>
        <end position="264"/>
    </location>
</feature>
<evidence type="ECO:0000256" key="1">
    <source>
        <dbReference type="SAM" id="MobiDB-lite"/>
    </source>
</evidence>
<feature type="transmembrane region" description="Helical" evidence="2">
    <location>
        <begin position="118"/>
        <end position="140"/>
    </location>
</feature>